<dbReference type="AlphaFoldDB" id="A0A0C2XEE6"/>
<sequence>MLWWCFESIHPRQPRTTCFPNCGQLGLKKGNALVRHNFWYSPITLISLGNPRAFVQIYSASFYEFTVKI</sequence>
<reference evidence="2" key="2">
    <citation type="submission" date="2015-01" db="EMBL/GenBank/DDBJ databases">
        <title>Evolutionary Origins and Diversification of the Mycorrhizal Mutualists.</title>
        <authorList>
            <consortium name="DOE Joint Genome Institute"/>
            <consortium name="Mycorrhizal Genomics Consortium"/>
            <person name="Kohler A."/>
            <person name="Kuo A."/>
            <person name="Nagy L.G."/>
            <person name="Floudas D."/>
            <person name="Copeland A."/>
            <person name="Barry K.W."/>
            <person name="Cichocki N."/>
            <person name="Veneault-Fourrey C."/>
            <person name="LaButti K."/>
            <person name="Lindquist E.A."/>
            <person name="Lipzen A."/>
            <person name="Lundell T."/>
            <person name="Morin E."/>
            <person name="Murat C."/>
            <person name="Riley R."/>
            <person name="Ohm R."/>
            <person name="Sun H."/>
            <person name="Tunlid A."/>
            <person name="Henrissat B."/>
            <person name="Grigoriev I.V."/>
            <person name="Hibbett D.S."/>
            <person name="Martin F."/>
        </authorList>
    </citation>
    <scope>NUCLEOTIDE SEQUENCE [LARGE SCALE GENOMIC DNA]</scope>
    <source>
        <strain evidence="2">MAFF 305830</strain>
    </source>
</reference>
<evidence type="ECO:0000313" key="2">
    <source>
        <dbReference type="Proteomes" id="UP000054097"/>
    </source>
</evidence>
<evidence type="ECO:0000313" key="1">
    <source>
        <dbReference type="EMBL" id="KIM27487.1"/>
    </source>
</evidence>
<keyword evidence="2" id="KW-1185">Reference proteome</keyword>
<proteinExistence type="predicted"/>
<dbReference type="EMBL" id="KN824298">
    <property type="protein sequence ID" value="KIM27487.1"/>
    <property type="molecule type" value="Genomic_DNA"/>
</dbReference>
<dbReference type="HOGENOM" id="CLU_2777514_0_0_1"/>
<name>A0A0C2XEE6_SERVB</name>
<organism evidence="1 2">
    <name type="scientific">Serendipita vermifera MAFF 305830</name>
    <dbReference type="NCBI Taxonomy" id="933852"/>
    <lineage>
        <taxon>Eukaryota</taxon>
        <taxon>Fungi</taxon>
        <taxon>Dikarya</taxon>
        <taxon>Basidiomycota</taxon>
        <taxon>Agaricomycotina</taxon>
        <taxon>Agaricomycetes</taxon>
        <taxon>Sebacinales</taxon>
        <taxon>Serendipitaceae</taxon>
        <taxon>Serendipita</taxon>
    </lineage>
</organism>
<dbReference type="Proteomes" id="UP000054097">
    <property type="component" value="Unassembled WGS sequence"/>
</dbReference>
<protein>
    <submittedName>
        <fullName evidence="1">Uncharacterized protein</fullName>
    </submittedName>
</protein>
<reference evidence="1 2" key="1">
    <citation type="submission" date="2014-04" db="EMBL/GenBank/DDBJ databases">
        <authorList>
            <consortium name="DOE Joint Genome Institute"/>
            <person name="Kuo A."/>
            <person name="Zuccaro A."/>
            <person name="Kohler A."/>
            <person name="Nagy L.G."/>
            <person name="Floudas D."/>
            <person name="Copeland A."/>
            <person name="Barry K.W."/>
            <person name="Cichocki N."/>
            <person name="Veneault-Fourrey C."/>
            <person name="LaButti K."/>
            <person name="Lindquist E.A."/>
            <person name="Lipzen A."/>
            <person name="Lundell T."/>
            <person name="Morin E."/>
            <person name="Murat C."/>
            <person name="Sun H."/>
            <person name="Tunlid A."/>
            <person name="Henrissat B."/>
            <person name="Grigoriev I.V."/>
            <person name="Hibbett D.S."/>
            <person name="Martin F."/>
            <person name="Nordberg H.P."/>
            <person name="Cantor M.N."/>
            <person name="Hua S.X."/>
        </authorList>
    </citation>
    <scope>NUCLEOTIDE SEQUENCE [LARGE SCALE GENOMIC DNA]</scope>
    <source>
        <strain evidence="1 2">MAFF 305830</strain>
    </source>
</reference>
<accession>A0A0C2XEE6</accession>
<gene>
    <name evidence="1" type="ORF">M408DRAFT_165473</name>
</gene>